<dbReference type="SUPFAM" id="SSF51735">
    <property type="entry name" value="NAD(P)-binding Rossmann-fold domains"/>
    <property type="match status" value="1"/>
</dbReference>
<keyword evidence="2 3" id="KW-0560">Oxidoreductase</keyword>
<dbReference type="PANTHER" id="PTHR43639:SF1">
    <property type="entry name" value="SHORT-CHAIN DEHYDROGENASE_REDUCTASE FAMILY PROTEIN"/>
    <property type="match status" value="1"/>
</dbReference>
<dbReference type="EC" id="1.1.1.47" evidence="3"/>
<comment type="similarity">
    <text evidence="1">Belongs to the short-chain dehydrogenases/reductases (SDR) family.</text>
</comment>
<dbReference type="PROSITE" id="PS00061">
    <property type="entry name" value="ADH_SHORT"/>
    <property type="match status" value="1"/>
</dbReference>
<proteinExistence type="inferred from homology"/>
<evidence type="ECO:0000256" key="2">
    <source>
        <dbReference type="ARBA" id="ARBA00023002"/>
    </source>
</evidence>
<reference evidence="3 4" key="1">
    <citation type="submission" date="2019-02" db="EMBL/GenBank/DDBJ databases">
        <title>Deep-cultivation of Planctomycetes and their phenomic and genomic characterization uncovers novel biology.</title>
        <authorList>
            <person name="Wiegand S."/>
            <person name="Jogler M."/>
            <person name="Boedeker C."/>
            <person name="Pinto D."/>
            <person name="Vollmers J."/>
            <person name="Rivas-Marin E."/>
            <person name="Kohn T."/>
            <person name="Peeters S.H."/>
            <person name="Heuer A."/>
            <person name="Rast P."/>
            <person name="Oberbeckmann S."/>
            <person name="Bunk B."/>
            <person name="Jeske O."/>
            <person name="Meyerdierks A."/>
            <person name="Storesund J.E."/>
            <person name="Kallscheuer N."/>
            <person name="Luecker S."/>
            <person name="Lage O.M."/>
            <person name="Pohl T."/>
            <person name="Merkel B.J."/>
            <person name="Hornburger P."/>
            <person name="Mueller R.-W."/>
            <person name="Bruemmer F."/>
            <person name="Labrenz M."/>
            <person name="Spormann A.M."/>
            <person name="Op den Camp H."/>
            <person name="Overmann J."/>
            <person name="Amann R."/>
            <person name="Jetten M.S.M."/>
            <person name="Mascher T."/>
            <person name="Medema M.H."/>
            <person name="Devos D.P."/>
            <person name="Kaster A.-K."/>
            <person name="Ovreas L."/>
            <person name="Rohde M."/>
            <person name="Galperin M.Y."/>
            <person name="Jogler C."/>
        </authorList>
    </citation>
    <scope>NUCLEOTIDE SEQUENCE [LARGE SCALE GENOMIC DNA]</scope>
    <source>
        <strain evidence="3 4">Mal4</strain>
    </source>
</reference>
<dbReference type="RefSeq" id="WP_145369953.1">
    <property type="nucleotide sequence ID" value="NZ_CP036275.1"/>
</dbReference>
<dbReference type="InterPro" id="IPR002347">
    <property type="entry name" value="SDR_fam"/>
</dbReference>
<dbReference type="KEGG" id="mri:Mal4_30260"/>
<dbReference type="EMBL" id="CP036275">
    <property type="protein sequence ID" value="QDU38696.1"/>
    <property type="molecule type" value="Genomic_DNA"/>
</dbReference>
<dbReference type="OrthoDB" id="9804774at2"/>
<name>A0A517Z895_9PLAN</name>
<evidence type="ECO:0000256" key="1">
    <source>
        <dbReference type="ARBA" id="ARBA00006484"/>
    </source>
</evidence>
<keyword evidence="4" id="KW-1185">Reference proteome</keyword>
<dbReference type="GO" id="GO:0047936">
    <property type="term" value="F:glucose 1-dehydrogenase [NAD(P)+] activity"/>
    <property type="evidence" value="ECO:0007669"/>
    <property type="project" value="UniProtKB-EC"/>
</dbReference>
<dbReference type="PRINTS" id="PR00081">
    <property type="entry name" value="GDHRDH"/>
</dbReference>
<accession>A0A517Z895</accession>
<dbReference type="InterPro" id="IPR020904">
    <property type="entry name" value="Sc_DH/Rdtase_CS"/>
</dbReference>
<protein>
    <submittedName>
        <fullName evidence="3">Glucose 1-dehydrogenase 1</fullName>
        <ecNumber evidence="3">1.1.1.47</ecNumber>
    </submittedName>
</protein>
<evidence type="ECO:0000313" key="4">
    <source>
        <dbReference type="Proteomes" id="UP000320496"/>
    </source>
</evidence>
<evidence type="ECO:0000313" key="3">
    <source>
        <dbReference type="EMBL" id="QDU38696.1"/>
    </source>
</evidence>
<dbReference type="Gene3D" id="3.40.50.720">
    <property type="entry name" value="NAD(P)-binding Rossmann-like Domain"/>
    <property type="match status" value="1"/>
</dbReference>
<dbReference type="Proteomes" id="UP000320496">
    <property type="component" value="Chromosome"/>
</dbReference>
<dbReference type="AlphaFoldDB" id="A0A517Z895"/>
<organism evidence="3 4">
    <name type="scientific">Maioricimonas rarisocia</name>
    <dbReference type="NCBI Taxonomy" id="2528026"/>
    <lineage>
        <taxon>Bacteria</taxon>
        <taxon>Pseudomonadati</taxon>
        <taxon>Planctomycetota</taxon>
        <taxon>Planctomycetia</taxon>
        <taxon>Planctomycetales</taxon>
        <taxon>Planctomycetaceae</taxon>
        <taxon>Maioricimonas</taxon>
    </lineage>
</organism>
<dbReference type="PANTHER" id="PTHR43639">
    <property type="entry name" value="OXIDOREDUCTASE, SHORT-CHAIN DEHYDROGENASE/REDUCTASE FAMILY (AFU_ORTHOLOGUE AFUA_5G02870)"/>
    <property type="match status" value="1"/>
</dbReference>
<sequence>MNLEGRNILVTGASKGIGRGCALELARGGANVAINYRSDQEAAEQIADEVRALGPKALLLQADVGEQAAVEDLIRATADEFGQIDGFVSNAVYSDRELMVDADLEGFRKTIDVSMWGAFYGVRAAAKAMIAQKSGGSIVVMSSPHAKIPIPTAMAYNMAKAAIDHMARTAAIELAEHRIRVNVVHPGWIDTPGERKFFSDEQLEEGARSIPWGRLGKPEEIGRLVRFMLSGDCDYMTGSTVLMDGGISLPWWSNRSEGKQ</sequence>
<dbReference type="InterPro" id="IPR036291">
    <property type="entry name" value="NAD(P)-bd_dom_sf"/>
</dbReference>
<dbReference type="FunFam" id="3.40.50.720:FF:000084">
    <property type="entry name" value="Short-chain dehydrogenase reductase"/>
    <property type="match status" value="1"/>
</dbReference>
<gene>
    <name evidence="3" type="primary">gdhI</name>
    <name evidence="3" type="ORF">Mal4_30260</name>
</gene>
<dbReference type="Pfam" id="PF13561">
    <property type="entry name" value="adh_short_C2"/>
    <property type="match status" value="1"/>
</dbReference>